<evidence type="ECO:0000256" key="3">
    <source>
        <dbReference type="ARBA" id="ARBA00022692"/>
    </source>
</evidence>
<dbReference type="InterPro" id="IPR048497">
    <property type="entry name" value="LIF-R-like_Ig-like"/>
</dbReference>
<evidence type="ECO:0000313" key="13">
    <source>
        <dbReference type="Proteomes" id="UP001295444"/>
    </source>
</evidence>
<evidence type="ECO:0000259" key="11">
    <source>
        <dbReference type="PROSITE" id="PS50853"/>
    </source>
</evidence>
<accession>A0AAD1SDR6</accession>
<dbReference type="Proteomes" id="UP001295444">
    <property type="component" value="Chromosome 05"/>
</dbReference>
<organism evidence="12 13">
    <name type="scientific">Pelobates cultripes</name>
    <name type="common">Western spadefoot toad</name>
    <dbReference type="NCBI Taxonomy" id="61616"/>
    <lineage>
        <taxon>Eukaryota</taxon>
        <taxon>Metazoa</taxon>
        <taxon>Chordata</taxon>
        <taxon>Craniata</taxon>
        <taxon>Vertebrata</taxon>
        <taxon>Euteleostomi</taxon>
        <taxon>Amphibia</taxon>
        <taxon>Batrachia</taxon>
        <taxon>Anura</taxon>
        <taxon>Pelobatoidea</taxon>
        <taxon>Pelobatidae</taxon>
        <taxon>Pelobates</taxon>
    </lineage>
</organism>
<dbReference type="AlphaFoldDB" id="A0AAD1SDR6"/>
<evidence type="ECO:0000313" key="12">
    <source>
        <dbReference type="EMBL" id="CAH2296456.1"/>
    </source>
</evidence>
<evidence type="ECO:0000256" key="7">
    <source>
        <dbReference type="ARBA" id="ARBA00023136"/>
    </source>
</evidence>
<evidence type="ECO:0000256" key="2">
    <source>
        <dbReference type="ARBA" id="ARBA00008921"/>
    </source>
</evidence>
<keyword evidence="9" id="KW-0325">Glycoprotein</keyword>
<name>A0AAD1SDR6_PELCU</name>
<dbReference type="FunFam" id="2.60.40.10:FF:000657">
    <property type="entry name" value="Leukemia inhibitory factor receptor"/>
    <property type="match status" value="1"/>
</dbReference>
<dbReference type="GO" id="GO:0005886">
    <property type="term" value="C:plasma membrane"/>
    <property type="evidence" value="ECO:0007669"/>
    <property type="project" value="UniProtKB-ARBA"/>
</dbReference>
<dbReference type="InterPro" id="IPR052672">
    <property type="entry name" value="Type1_Cytokine_Rcpt_Type2"/>
</dbReference>
<dbReference type="InterPro" id="IPR040901">
    <property type="entry name" value="LIFR_N"/>
</dbReference>
<evidence type="ECO:0000256" key="9">
    <source>
        <dbReference type="ARBA" id="ARBA00023180"/>
    </source>
</evidence>
<proteinExistence type="inferred from homology"/>
<dbReference type="SMART" id="SM00060">
    <property type="entry name" value="FN3"/>
    <property type="match status" value="4"/>
</dbReference>
<keyword evidence="8 12" id="KW-0675">Receptor</keyword>
<keyword evidence="5" id="KW-0677">Repeat</keyword>
<gene>
    <name evidence="12" type="ORF">PECUL_23A005208</name>
</gene>
<dbReference type="Pfam" id="PF00041">
    <property type="entry name" value="fn3"/>
    <property type="match status" value="2"/>
</dbReference>
<evidence type="ECO:0000256" key="6">
    <source>
        <dbReference type="ARBA" id="ARBA00022989"/>
    </source>
</evidence>
<dbReference type="InterPro" id="IPR013783">
    <property type="entry name" value="Ig-like_fold"/>
</dbReference>
<keyword evidence="3 10" id="KW-0812">Transmembrane</keyword>
<dbReference type="Pfam" id="PF21177">
    <property type="entry name" value="LIF-R_Ig-like"/>
    <property type="match status" value="1"/>
</dbReference>
<dbReference type="PANTHER" id="PTHR48423">
    <property type="entry name" value="INTERLEUKIN-27 RECEPTOR SUBUNIT ALPHA"/>
    <property type="match status" value="1"/>
</dbReference>
<keyword evidence="7 10" id="KW-0472">Membrane</keyword>
<dbReference type="PROSITE" id="PS50853">
    <property type="entry name" value="FN3"/>
    <property type="match status" value="3"/>
</dbReference>
<keyword evidence="6 10" id="KW-1133">Transmembrane helix</keyword>
<dbReference type="Pfam" id="PF18207">
    <property type="entry name" value="LIFR_N"/>
    <property type="match status" value="1"/>
</dbReference>
<evidence type="ECO:0000256" key="8">
    <source>
        <dbReference type="ARBA" id="ARBA00023170"/>
    </source>
</evidence>
<evidence type="ECO:0000256" key="5">
    <source>
        <dbReference type="ARBA" id="ARBA00022737"/>
    </source>
</evidence>
<dbReference type="EMBL" id="OW240916">
    <property type="protein sequence ID" value="CAH2296456.1"/>
    <property type="molecule type" value="Genomic_DNA"/>
</dbReference>
<dbReference type="FunFam" id="2.60.40.10:FF:000607">
    <property type="entry name" value="Leukemia inhibitory factor receptor"/>
    <property type="match status" value="1"/>
</dbReference>
<dbReference type="InterPro" id="IPR040817">
    <property type="entry name" value="LIFR_D2"/>
</dbReference>
<sequence length="1194" mass="133989">MQNLAQKPGATIHKKRLKYLKTGNIHEMNKGLRNSDVTEPPASWEPGCCECAADRRTVTHTQCGQRAEQPAMYGVLLFTYRLRKGQFNPLAITKPILHKLHYTCRQTEIRKIFSVHISIDFFNWMRECGTGCVAAFCLPQFSSVCQTVSKLKTKILQISSRTCPPPLANAAIDYNICYRSSEPQRCFQTNKTQLEVELKTFTSYDIKITAMTDLGPVQIHFQKTTLDIPFIPYTPIIRSFSPDYLSDTLSVTWRWDTSSCVDGVPVKWEIQILRSENLIIVKTEEVITECSQGSTEFQWQWTSDMSLECTSHSVRIRCYVEEEHYEGDKEWSEWSDLQTVFGNPQENAYPQDKVVAVGSNITFCCTVNGLHNTIQFQSTEFLPIHISKNTSYVQLKNLNMSGDSGDNLVCNTSKEDEPFGSVIFVGYPPDIPQNFSCETHDLKEIKCTWGCGRETGLMGERSTRYTLYESHSGINISCNEDSCIFKILKGQNLYNFTVRGINVLGQSEAFLTINATERVHLLPPGTLSTGKNDPTQVFLSWQLTGSLTSLQLQCQIETSDSKGTQMLTVTFSGLDDGYYNYSVTNLHPYHRYDFRVRCAAFNSFWKWSDWSVRKKHHTSAAAPSRKLTVWREITGASGNRTIMVYWKPFSITEANGPVHYYEVSWKPLKGNIKPKSARVSSNHSNKQIILNNDKEDYEISVVANNSAGSSPPSRITTVQLPNDHVEVEQQIGTSEGINITWLQDTNVSCGHVIEWRSLSNSSSPLLWNQLPSHSTSAFIHSGQFPAGERYNISVFSCKDNKYKLLKMVTGYTQELTPVVAPNFTVERTSSESVHIKWDTIPDKELRGFLQGYVVYVVKQEQDTPHADAKDLVLHAEKKEIKNVTDPTQTNMTIGGLQGGTSYYLGFVAYTRGGQGPMKLLNVVTNDNAMGLILAILIPIVIAVLLSILTSTICYQKREWIKETFYPDIPNPENSKALQFQKNATEGNKNVKVLEMNPCTPNNVEVVQTIPKVLDTELNSPITDYLIKLPEDGLETTDNHVVVSYCPPATNEDTSNAELDHSGVSSQVVYIDVQSMYQPQGNSEEELENDLDTAGYKPQMHLAINTVNMDSCVPAEDTLAEASGYRPQGNPQTWAVESPGSPSSLESNIDNASFGSPCSVNSRHFLIPPVDDKDSLKPTHVGWSISSLFQNKQDD</sequence>
<dbReference type="FunFam" id="2.60.40.10:FF:001289">
    <property type="entry name" value="Oncostatin-M-specific receptor subunit beta"/>
    <property type="match status" value="1"/>
</dbReference>
<dbReference type="Pfam" id="PF17971">
    <property type="entry name" value="LIFR_D2"/>
    <property type="match status" value="1"/>
</dbReference>
<keyword evidence="4" id="KW-0732">Signal</keyword>
<feature type="domain" description="Fibronectin type-III" evidence="11">
    <location>
        <begin position="523"/>
        <end position="621"/>
    </location>
</feature>
<feature type="domain" description="Fibronectin type-III" evidence="11">
    <location>
        <begin position="623"/>
        <end position="723"/>
    </location>
</feature>
<keyword evidence="13" id="KW-1185">Reference proteome</keyword>
<comment type="similarity">
    <text evidence="2">Belongs to the type I cytokine receptor family. Type 2 subfamily.</text>
</comment>
<comment type="subcellular location">
    <subcellularLocation>
        <location evidence="1">Membrane</location>
        <topology evidence="1">Single-pass type I membrane protein</topology>
    </subcellularLocation>
</comment>
<feature type="domain" description="Fibronectin type-III" evidence="11">
    <location>
        <begin position="817"/>
        <end position="928"/>
    </location>
</feature>
<reference evidence="12" key="1">
    <citation type="submission" date="2022-03" db="EMBL/GenBank/DDBJ databases">
        <authorList>
            <person name="Alioto T."/>
            <person name="Alioto T."/>
            <person name="Gomez Garrido J."/>
        </authorList>
    </citation>
    <scope>NUCLEOTIDE SEQUENCE</scope>
</reference>
<dbReference type="Gene3D" id="2.60.40.10">
    <property type="entry name" value="Immunoglobulins"/>
    <property type="match status" value="8"/>
</dbReference>
<protein>
    <submittedName>
        <fullName evidence="12">Leukemia inhibitory factor receptor</fullName>
    </submittedName>
</protein>
<dbReference type="PANTHER" id="PTHR48423:SF1">
    <property type="entry name" value="INTERLEUKIN-27 RECEPTOR SUBUNIT ALPHA"/>
    <property type="match status" value="1"/>
</dbReference>
<dbReference type="Pfam" id="PF25552">
    <property type="entry name" value="LIFR_D4"/>
    <property type="match status" value="1"/>
</dbReference>
<dbReference type="SUPFAM" id="SSF49265">
    <property type="entry name" value="Fibronectin type III"/>
    <property type="match status" value="3"/>
</dbReference>
<evidence type="ECO:0000256" key="4">
    <source>
        <dbReference type="ARBA" id="ARBA00022729"/>
    </source>
</evidence>
<dbReference type="InterPro" id="IPR003961">
    <property type="entry name" value="FN3_dom"/>
</dbReference>
<dbReference type="CDD" id="cd00063">
    <property type="entry name" value="FN3"/>
    <property type="match status" value="3"/>
</dbReference>
<feature type="transmembrane region" description="Helical" evidence="10">
    <location>
        <begin position="928"/>
        <end position="954"/>
    </location>
</feature>
<dbReference type="InterPro" id="IPR036116">
    <property type="entry name" value="FN3_sf"/>
</dbReference>
<evidence type="ECO:0000256" key="1">
    <source>
        <dbReference type="ARBA" id="ARBA00004479"/>
    </source>
</evidence>
<evidence type="ECO:0000256" key="10">
    <source>
        <dbReference type="SAM" id="Phobius"/>
    </source>
</evidence>